<keyword evidence="2" id="KW-1185">Reference proteome</keyword>
<protein>
    <submittedName>
        <fullName evidence="1">Uncharacterized protein</fullName>
    </submittedName>
</protein>
<evidence type="ECO:0000313" key="2">
    <source>
        <dbReference type="Proteomes" id="UP001057402"/>
    </source>
</evidence>
<evidence type="ECO:0000313" key="1">
    <source>
        <dbReference type="EMBL" id="KAI4367028.1"/>
    </source>
</evidence>
<organism evidence="1 2">
    <name type="scientific">Melastoma candidum</name>
    <dbReference type="NCBI Taxonomy" id="119954"/>
    <lineage>
        <taxon>Eukaryota</taxon>
        <taxon>Viridiplantae</taxon>
        <taxon>Streptophyta</taxon>
        <taxon>Embryophyta</taxon>
        <taxon>Tracheophyta</taxon>
        <taxon>Spermatophyta</taxon>
        <taxon>Magnoliopsida</taxon>
        <taxon>eudicotyledons</taxon>
        <taxon>Gunneridae</taxon>
        <taxon>Pentapetalae</taxon>
        <taxon>rosids</taxon>
        <taxon>malvids</taxon>
        <taxon>Myrtales</taxon>
        <taxon>Melastomataceae</taxon>
        <taxon>Melastomatoideae</taxon>
        <taxon>Melastomateae</taxon>
        <taxon>Melastoma</taxon>
    </lineage>
</organism>
<dbReference type="EMBL" id="CM042885">
    <property type="protein sequence ID" value="KAI4367028.1"/>
    <property type="molecule type" value="Genomic_DNA"/>
</dbReference>
<gene>
    <name evidence="1" type="ORF">MLD38_022812</name>
</gene>
<name>A0ACB9QTP1_9MYRT</name>
<proteinExistence type="predicted"/>
<reference evidence="2" key="1">
    <citation type="journal article" date="2023" name="Front. Plant Sci.">
        <title>Chromosomal-level genome assembly of Melastoma candidum provides insights into trichome evolution.</title>
        <authorList>
            <person name="Zhong Y."/>
            <person name="Wu W."/>
            <person name="Sun C."/>
            <person name="Zou P."/>
            <person name="Liu Y."/>
            <person name="Dai S."/>
            <person name="Zhou R."/>
        </authorList>
    </citation>
    <scope>NUCLEOTIDE SEQUENCE [LARGE SCALE GENOMIC DNA]</scope>
</reference>
<dbReference type="Proteomes" id="UP001057402">
    <property type="component" value="Chromosome 6"/>
</dbReference>
<comment type="caution">
    <text evidence="1">The sequence shown here is derived from an EMBL/GenBank/DDBJ whole genome shotgun (WGS) entry which is preliminary data.</text>
</comment>
<sequence length="308" mass="34329">MTRFSLGGEDDGECSAAFPSKRKRVDDSEGDGSPEVEGEADALGVDEEEEEGGSGSNRLAVSSSKEEKGSLVVALTDPEALDCPICFEPLKAPVFQCENGHVACFTCSGKIKNICSFCSLPIGYIRCRVIERILQSTKLKCPNADQGCKRLFRYHEWHAHKRYCPFSPRSCPIHNCGFVAPSKQLSRHFSEMHSSNLILFAFGICQAMELPLRSQIYILQEQDRGVLFILRNEVHMLGNVMKIEFLAPPSERRYTYEIVAKANVGSLKLESNAADKNSMDNNFEIPFLVLPKHVNISGELTFCIRIPE</sequence>
<accession>A0ACB9QTP1</accession>